<dbReference type="AlphaFoldDB" id="A0AAJ7C5V8"/>
<evidence type="ECO:0000313" key="4">
    <source>
        <dbReference type="RefSeq" id="XP_015602004.1"/>
    </source>
</evidence>
<dbReference type="InterPro" id="IPR002557">
    <property type="entry name" value="Chitin-bd_dom"/>
</dbReference>
<feature type="signal peptide" evidence="1">
    <location>
        <begin position="1"/>
        <end position="20"/>
    </location>
</feature>
<dbReference type="GeneID" id="107270990"/>
<keyword evidence="1" id="KW-0732">Signal</keyword>
<dbReference type="InterPro" id="IPR036508">
    <property type="entry name" value="Chitin-bd_dom_sf"/>
</dbReference>
<dbReference type="PROSITE" id="PS50940">
    <property type="entry name" value="CHIT_BIND_II"/>
    <property type="match status" value="1"/>
</dbReference>
<dbReference type="Proteomes" id="UP000694920">
    <property type="component" value="Unplaced"/>
</dbReference>
<feature type="domain" description="Chitin-binding type-2" evidence="2">
    <location>
        <begin position="54"/>
        <end position="112"/>
    </location>
</feature>
<dbReference type="Pfam" id="PF01607">
    <property type="entry name" value="CBM_14"/>
    <property type="match status" value="1"/>
</dbReference>
<keyword evidence="3" id="KW-1185">Reference proteome</keyword>
<dbReference type="KEGG" id="ccin:107270990"/>
<evidence type="ECO:0000313" key="3">
    <source>
        <dbReference type="Proteomes" id="UP000694920"/>
    </source>
</evidence>
<evidence type="ECO:0000259" key="2">
    <source>
        <dbReference type="PROSITE" id="PS50940"/>
    </source>
</evidence>
<gene>
    <name evidence="4" type="primary">LOC107270990</name>
</gene>
<proteinExistence type="predicted"/>
<sequence length="162" mass="18971">MSLKLFVSFFLWSISSFVFSMPTIGFYDRHQLETYEDLSDIPSDFDFFANLTFTFSCEGKSVGLYADQEYACRIFHVCDENGDDIPIICDNGTFFDQQQRICDWRQEIKCDRAHDWYYLNELPYRREISDEFGVQAIEDLPLTVATILQNEEVHSVLPLLTP</sequence>
<dbReference type="InterPro" id="IPR052976">
    <property type="entry name" value="Scoloptoxin-like"/>
</dbReference>
<name>A0AAJ7C5V8_CEPCN</name>
<dbReference type="RefSeq" id="XP_015602004.1">
    <property type="nucleotide sequence ID" value="XM_015746518.2"/>
</dbReference>
<dbReference type="SUPFAM" id="SSF57625">
    <property type="entry name" value="Invertebrate chitin-binding proteins"/>
    <property type="match status" value="1"/>
</dbReference>
<feature type="chain" id="PRO_5042596294" evidence="1">
    <location>
        <begin position="21"/>
        <end position="162"/>
    </location>
</feature>
<dbReference type="SMART" id="SM00494">
    <property type="entry name" value="ChtBD2"/>
    <property type="match status" value="1"/>
</dbReference>
<protein>
    <submittedName>
        <fullName evidence="4">Uncharacterized protein LOC107270990</fullName>
    </submittedName>
</protein>
<organism evidence="3 4">
    <name type="scientific">Cephus cinctus</name>
    <name type="common">Wheat stem sawfly</name>
    <dbReference type="NCBI Taxonomy" id="211228"/>
    <lineage>
        <taxon>Eukaryota</taxon>
        <taxon>Metazoa</taxon>
        <taxon>Ecdysozoa</taxon>
        <taxon>Arthropoda</taxon>
        <taxon>Hexapoda</taxon>
        <taxon>Insecta</taxon>
        <taxon>Pterygota</taxon>
        <taxon>Neoptera</taxon>
        <taxon>Endopterygota</taxon>
        <taxon>Hymenoptera</taxon>
        <taxon>Cephoidea</taxon>
        <taxon>Cephidae</taxon>
        <taxon>Cephus</taxon>
    </lineage>
</organism>
<evidence type="ECO:0000256" key="1">
    <source>
        <dbReference type="SAM" id="SignalP"/>
    </source>
</evidence>
<dbReference type="GO" id="GO:0008061">
    <property type="term" value="F:chitin binding"/>
    <property type="evidence" value="ECO:0007669"/>
    <property type="project" value="InterPro"/>
</dbReference>
<dbReference type="PANTHER" id="PTHR22933">
    <property type="entry name" value="FI18007P1-RELATED"/>
    <property type="match status" value="1"/>
</dbReference>
<dbReference type="GO" id="GO:0005576">
    <property type="term" value="C:extracellular region"/>
    <property type="evidence" value="ECO:0007669"/>
    <property type="project" value="InterPro"/>
</dbReference>
<dbReference type="PANTHER" id="PTHR22933:SF31">
    <property type="entry name" value="FI18007P1"/>
    <property type="match status" value="1"/>
</dbReference>
<dbReference type="Gene3D" id="2.170.140.10">
    <property type="entry name" value="Chitin binding domain"/>
    <property type="match status" value="1"/>
</dbReference>
<accession>A0AAJ7C5V8</accession>
<reference evidence="4" key="1">
    <citation type="submission" date="2025-08" db="UniProtKB">
        <authorList>
            <consortium name="RefSeq"/>
        </authorList>
    </citation>
    <scope>IDENTIFICATION</scope>
</reference>